<dbReference type="RefSeq" id="WP_151486130.1">
    <property type="nucleotide sequence ID" value="NZ_BAAAIN010000002.1"/>
</dbReference>
<protein>
    <submittedName>
        <fullName evidence="2">Uncharacterized protein</fullName>
    </submittedName>
</protein>
<dbReference type="Pfam" id="PF20176">
    <property type="entry name" value="DUF6541"/>
    <property type="match status" value="1"/>
</dbReference>
<keyword evidence="1" id="KW-1133">Transmembrane helix</keyword>
<feature type="transmembrane region" description="Helical" evidence="1">
    <location>
        <begin position="378"/>
        <end position="397"/>
    </location>
</feature>
<evidence type="ECO:0000313" key="3">
    <source>
        <dbReference type="Proteomes" id="UP000436027"/>
    </source>
</evidence>
<feature type="transmembrane region" description="Helical" evidence="1">
    <location>
        <begin position="65"/>
        <end position="86"/>
    </location>
</feature>
<keyword evidence="1" id="KW-0472">Membrane</keyword>
<accession>A0AAD3ZZM4</accession>
<dbReference type="InterPro" id="IPR046671">
    <property type="entry name" value="DUF6541"/>
</dbReference>
<comment type="caution">
    <text evidence="2">The sequence shown here is derived from an EMBL/GenBank/DDBJ whole genome shotgun (WGS) entry which is preliminary data.</text>
</comment>
<name>A0AAD3ZZM4_MICMQ</name>
<organism evidence="2 3">
    <name type="scientific">Microbacterium maritypicum</name>
    <name type="common">Microbacterium liquefaciens</name>
    <dbReference type="NCBI Taxonomy" id="33918"/>
    <lineage>
        <taxon>Bacteria</taxon>
        <taxon>Bacillati</taxon>
        <taxon>Actinomycetota</taxon>
        <taxon>Actinomycetes</taxon>
        <taxon>Micrococcales</taxon>
        <taxon>Microbacteriaceae</taxon>
        <taxon>Microbacterium</taxon>
    </lineage>
</organism>
<feature type="transmembrane region" description="Helical" evidence="1">
    <location>
        <begin position="244"/>
        <end position="265"/>
    </location>
</feature>
<feature type="transmembrane region" description="Helical" evidence="1">
    <location>
        <begin position="442"/>
        <end position="466"/>
    </location>
</feature>
<feature type="transmembrane region" description="Helical" evidence="1">
    <location>
        <begin position="302"/>
        <end position="318"/>
    </location>
</feature>
<keyword evidence="1" id="KW-0812">Transmembrane</keyword>
<reference evidence="2 3" key="1">
    <citation type="submission" date="2019-09" db="EMBL/GenBank/DDBJ databases">
        <title>Whole genome sequencing of Microbacterium maritypicum.</title>
        <authorList>
            <person name="Lenchi N."/>
        </authorList>
    </citation>
    <scope>NUCLEOTIDE SEQUENCE [LARGE SCALE GENOMIC DNA]</scope>
    <source>
        <strain evidence="2 3">DSM 12512</strain>
    </source>
</reference>
<dbReference type="EMBL" id="WAAQ01000001">
    <property type="protein sequence ID" value="KAB1886926.1"/>
    <property type="molecule type" value="Genomic_DNA"/>
</dbReference>
<feature type="transmembrane region" description="Helical" evidence="1">
    <location>
        <begin position="330"/>
        <end position="358"/>
    </location>
</feature>
<dbReference type="AlphaFoldDB" id="A0AAD3ZZM4"/>
<feature type="transmembrane region" description="Helical" evidence="1">
    <location>
        <begin position="98"/>
        <end position="119"/>
    </location>
</feature>
<gene>
    <name evidence="2" type="ORF">F6W70_05760</name>
</gene>
<feature type="transmembrane region" description="Helical" evidence="1">
    <location>
        <begin position="277"/>
        <end position="296"/>
    </location>
</feature>
<feature type="transmembrane region" description="Helical" evidence="1">
    <location>
        <begin position="6"/>
        <end position="28"/>
    </location>
</feature>
<dbReference type="Proteomes" id="UP000436027">
    <property type="component" value="Unassembled WGS sequence"/>
</dbReference>
<feature type="transmembrane region" description="Helical" evidence="1">
    <location>
        <begin position="404"/>
        <end position="422"/>
    </location>
</feature>
<evidence type="ECO:0000313" key="2">
    <source>
        <dbReference type="EMBL" id="KAB1886926.1"/>
    </source>
</evidence>
<feature type="transmembrane region" description="Helical" evidence="1">
    <location>
        <begin position="478"/>
        <end position="502"/>
    </location>
</feature>
<proteinExistence type="predicted"/>
<feature type="transmembrane region" description="Helical" evidence="1">
    <location>
        <begin position="219"/>
        <end position="238"/>
    </location>
</feature>
<sequence>MIFDWFAQSGLFALALIVVFVPGLLLGAGLRLRGLVLWGAAPGVSVGILALLAIVFPFLGIRWGHGSVAVGVLLIAAAVFGLPLLFRSRRRGGWARTAMPRHGLLLWCALVVGGGLNAARLMTYVGVPTAISQTNDAVFHLNALRWVAETGSASSLDLSGLIGGSSFYPAAWHAVASLVALDNGQIPIAANVVALVIVALVWPLSIALLTHVVTRGDRVVTALAAALSAGLLAFPQLMFEWGVLYPYALSLAVVPAAVAFTIVTLRCWLGARRGERFRVAVAPGFAALLLVVATTLAQPSSVLVWGIFVMLWLTGMLVRRLRQRRQARLGALATIAVGWAAIAVVWLALAYLAGPVLWKAYRGVLGAVADVLLNSHSLLPPAIGMSVLMIVGILICARDARLRWLVIGWVGVSVLYVVSVATDLPVVKRLLTGPWYGDSFRLAAIVPLVVVPIAAIGLAALIDVIVRRWRRGTVPGRVPLAFIATAVVAVIGVVSVVVAPVIPLRVAAKTDPQSRYALNDRSYLSADESALLRRLPDLLPEDALIIANPSTGAAFAYLLGERDIIPRTWSPPQSTAWDILSSHLNDAADDPDVCSALDAYGSPGYVLDFGRGGTGPGQYLMPGMTDFDGKAGFEEVDREGRASLWRITACD</sequence>
<evidence type="ECO:0000256" key="1">
    <source>
        <dbReference type="SAM" id="Phobius"/>
    </source>
</evidence>
<feature type="transmembrane region" description="Helical" evidence="1">
    <location>
        <begin position="188"/>
        <end position="212"/>
    </location>
</feature>
<feature type="transmembrane region" description="Helical" evidence="1">
    <location>
        <begin position="35"/>
        <end position="59"/>
    </location>
</feature>